<evidence type="ECO:0000256" key="6">
    <source>
        <dbReference type="ARBA" id="ARBA00023163"/>
    </source>
</evidence>
<dbReference type="Proteomes" id="UP001221217">
    <property type="component" value="Unassembled WGS sequence"/>
</dbReference>
<evidence type="ECO:0000313" key="8">
    <source>
        <dbReference type="EMBL" id="MDC7228053.1"/>
    </source>
</evidence>
<dbReference type="GO" id="GO:0008270">
    <property type="term" value="F:zinc ion binding"/>
    <property type="evidence" value="ECO:0007669"/>
    <property type="project" value="TreeGrafter"/>
</dbReference>
<evidence type="ECO:0000256" key="1">
    <source>
        <dbReference type="ARBA" id="ARBA00007957"/>
    </source>
</evidence>
<dbReference type="Pfam" id="PF01475">
    <property type="entry name" value="FUR"/>
    <property type="match status" value="1"/>
</dbReference>
<feature type="binding site" evidence="7">
    <location>
        <position position="93"/>
    </location>
    <ligand>
        <name>Zn(2+)</name>
        <dbReference type="ChEBI" id="CHEBI:29105"/>
    </ligand>
</feature>
<dbReference type="EMBL" id="JAQQAL010000040">
    <property type="protein sequence ID" value="MDC7228053.1"/>
    <property type="molecule type" value="Genomic_DNA"/>
</dbReference>
<gene>
    <name evidence="8" type="ORF">PQJ61_14920</name>
</gene>
<comment type="similarity">
    <text evidence="1">Belongs to the Fur family.</text>
</comment>
<keyword evidence="2" id="KW-0678">Repressor</keyword>
<feature type="binding site" evidence="7">
    <location>
        <position position="90"/>
    </location>
    <ligand>
        <name>Zn(2+)</name>
        <dbReference type="ChEBI" id="CHEBI:29105"/>
    </ligand>
</feature>
<evidence type="ECO:0000256" key="4">
    <source>
        <dbReference type="ARBA" id="ARBA00023015"/>
    </source>
</evidence>
<dbReference type="PANTHER" id="PTHR33202">
    <property type="entry name" value="ZINC UPTAKE REGULATION PROTEIN"/>
    <property type="match status" value="1"/>
</dbReference>
<feature type="binding site" evidence="7">
    <location>
        <position position="127"/>
    </location>
    <ligand>
        <name>Zn(2+)</name>
        <dbReference type="ChEBI" id="CHEBI:29105"/>
    </ligand>
</feature>
<dbReference type="InterPro" id="IPR043135">
    <property type="entry name" value="Fur_C"/>
</dbReference>
<dbReference type="InterPro" id="IPR002481">
    <property type="entry name" value="FUR"/>
</dbReference>
<evidence type="ECO:0000256" key="2">
    <source>
        <dbReference type="ARBA" id="ARBA00022491"/>
    </source>
</evidence>
<keyword evidence="5" id="KW-0238">DNA-binding</keyword>
<sequence length="131" mass="15050">METAELLKSNNVKPTVVRMKVYNYLVENKNHPTADTVFKSLLSEIPTLSKTSVYNTMELLLEKHLIQAITIEEKETRFDADTSDHGHFKCTKCGAIHDFHADLRNLQSDLPYGFTVDERHLYYKGLCAKCK</sequence>
<comment type="caution">
    <text evidence="8">The sequence shown here is derived from an EMBL/GenBank/DDBJ whole genome shotgun (WGS) entry which is preliminary data.</text>
</comment>
<dbReference type="CDD" id="cd07153">
    <property type="entry name" value="Fur_like"/>
    <property type="match status" value="1"/>
</dbReference>
<dbReference type="GO" id="GO:0003700">
    <property type="term" value="F:DNA-binding transcription factor activity"/>
    <property type="evidence" value="ECO:0007669"/>
    <property type="project" value="InterPro"/>
</dbReference>
<dbReference type="Gene3D" id="3.30.1490.190">
    <property type="match status" value="1"/>
</dbReference>
<proteinExistence type="inferred from homology"/>
<dbReference type="InterPro" id="IPR036388">
    <property type="entry name" value="WH-like_DNA-bd_sf"/>
</dbReference>
<dbReference type="GO" id="GO:0045892">
    <property type="term" value="P:negative regulation of DNA-templated transcription"/>
    <property type="evidence" value="ECO:0007669"/>
    <property type="project" value="TreeGrafter"/>
</dbReference>
<organism evidence="8 9">
    <name type="scientific">Candidatus Thalassospirochaeta sargassi</name>
    <dbReference type="NCBI Taxonomy" id="3119039"/>
    <lineage>
        <taxon>Bacteria</taxon>
        <taxon>Pseudomonadati</taxon>
        <taxon>Spirochaetota</taxon>
        <taxon>Spirochaetia</taxon>
        <taxon>Spirochaetales</taxon>
        <taxon>Spirochaetaceae</taxon>
        <taxon>Candidatus Thalassospirochaeta</taxon>
    </lineage>
</organism>
<evidence type="ECO:0000256" key="5">
    <source>
        <dbReference type="ARBA" id="ARBA00023125"/>
    </source>
</evidence>
<feature type="binding site" evidence="7">
    <location>
        <position position="130"/>
    </location>
    <ligand>
        <name>Zn(2+)</name>
        <dbReference type="ChEBI" id="CHEBI:29105"/>
    </ligand>
</feature>
<keyword evidence="7" id="KW-0479">Metal-binding</keyword>
<comment type="cofactor">
    <cofactor evidence="7">
        <name>Zn(2+)</name>
        <dbReference type="ChEBI" id="CHEBI:29105"/>
    </cofactor>
    <text evidence="7">Binds 1 zinc ion per subunit.</text>
</comment>
<dbReference type="PANTHER" id="PTHR33202:SF8">
    <property type="entry name" value="PEROXIDE-RESPONSIVE REPRESSOR PERR"/>
    <property type="match status" value="1"/>
</dbReference>
<dbReference type="InterPro" id="IPR036390">
    <property type="entry name" value="WH_DNA-bd_sf"/>
</dbReference>
<name>A0AAJ1IHI5_9SPIO</name>
<dbReference type="GO" id="GO:0000976">
    <property type="term" value="F:transcription cis-regulatory region binding"/>
    <property type="evidence" value="ECO:0007669"/>
    <property type="project" value="TreeGrafter"/>
</dbReference>
<keyword evidence="4" id="KW-0805">Transcription regulation</keyword>
<keyword evidence="6" id="KW-0804">Transcription</keyword>
<dbReference type="Gene3D" id="1.10.10.10">
    <property type="entry name" value="Winged helix-like DNA-binding domain superfamily/Winged helix DNA-binding domain"/>
    <property type="match status" value="1"/>
</dbReference>
<accession>A0AAJ1IHI5</accession>
<keyword evidence="3 7" id="KW-0862">Zinc</keyword>
<dbReference type="GO" id="GO:1900376">
    <property type="term" value="P:regulation of secondary metabolite biosynthetic process"/>
    <property type="evidence" value="ECO:0007669"/>
    <property type="project" value="TreeGrafter"/>
</dbReference>
<protein>
    <submittedName>
        <fullName evidence="8">Fur family transcriptional regulator</fullName>
    </submittedName>
</protein>
<dbReference type="AlphaFoldDB" id="A0AAJ1IHI5"/>
<evidence type="ECO:0000256" key="7">
    <source>
        <dbReference type="PIRSR" id="PIRSR602481-1"/>
    </source>
</evidence>
<reference evidence="8 9" key="1">
    <citation type="submission" date="2022-12" db="EMBL/GenBank/DDBJ databases">
        <title>Metagenome assembled genome from gulf of manar.</title>
        <authorList>
            <person name="Kohli P."/>
            <person name="Pk S."/>
            <person name="Venkata Ramana C."/>
            <person name="Sasikala C."/>
        </authorList>
    </citation>
    <scope>NUCLEOTIDE SEQUENCE [LARGE SCALE GENOMIC DNA]</scope>
    <source>
        <strain evidence="8">JB008</strain>
    </source>
</reference>
<dbReference type="SUPFAM" id="SSF46785">
    <property type="entry name" value="Winged helix' DNA-binding domain"/>
    <property type="match status" value="1"/>
</dbReference>
<evidence type="ECO:0000256" key="3">
    <source>
        <dbReference type="ARBA" id="ARBA00022833"/>
    </source>
</evidence>
<evidence type="ECO:0000313" key="9">
    <source>
        <dbReference type="Proteomes" id="UP001221217"/>
    </source>
</evidence>